<sequence>MRVSCLSEIEDERFVEAPICIVGAGVAGLLLACRLAQRGKRVLLLESGGTAFDAAIHALSTPEDRTGRYTRALTGHYRGLGGSSTRWGGRMIPLSAHETEDRPHLDLAAWPIPHRDLAVYSREIEAVMGLSPGSFEHDLLDSLDPARAFPRGGDDFACRWAKWPAFQRCNLAVALKESLAACPGVELWLESTVCGFDLDLERGRIAGIEARSLNGRRLRVRADQVILAAGTIETTRLLLWVDALSKGRAFARTQVLGRYFQDHLNVDVGTIRRDDATQTNRLFAYHFVGATRRSLHLELSAAAQRADGVGSAFAYVAMDLGGSPLGLAKKVARGLQRGELDLTRAEAWDFARNLGLVGRSLIWRYGRRQLFVPPEVGFHLELCVEQMPQWDNRITLSREPDSLGLPKACLDWRPTAADDRTFRASVQRLTSYWTRSGFDRICPVAWSATARNPAASFADGAVDYAHPSGTARMGRDPHESIVGPDLRCHHIPNVSIVGAATFPSAGSANPTMTIMQMALYAGDRLH</sequence>
<feature type="domain" description="Glucose-methanol-choline oxidoreductase C-terminal" evidence="7">
    <location>
        <begin position="388"/>
        <end position="518"/>
    </location>
</feature>
<dbReference type="InterPro" id="IPR036188">
    <property type="entry name" value="FAD/NAD-bd_sf"/>
</dbReference>
<dbReference type="RefSeq" id="WP_091951499.1">
    <property type="nucleotide sequence ID" value="NZ_FOSV01000031.1"/>
</dbReference>
<evidence type="ECO:0000256" key="1">
    <source>
        <dbReference type="ARBA" id="ARBA00001974"/>
    </source>
</evidence>
<keyword evidence="9" id="KW-1185">Reference proteome</keyword>
<name>A0A1I4LQG1_9HYPH</name>
<keyword evidence="3" id="KW-0285">Flavoprotein</keyword>
<dbReference type="PANTHER" id="PTHR42784">
    <property type="entry name" value="PYRANOSE 2-OXIDASE"/>
    <property type="match status" value="1"/>
</dbReference>
<dbReference type="STRING" id="414703.SAMN04488125_13115"/>
<proteinExistence type="inferred from homology"/>
<accession>A0A1I4LQG1</accession>
<dbReference type="PROSITE" id="PS51257">
    <property type="entry name" value="PROKAR_LIPOPROTEIN"/>
    <property type="match status" value="1"/>
</dbReference>
<comment type="similarity">
    <text evidence="2">Belongs to the GMC oxidoreductase family.</text>
</comment>
<dbReference type="Pfam" id="PF05199">
    <property type="entry name" value="GMC_oxred_C"/>
    <property type="match status" value="1"/>
</dbReference>
<dbReference type="OrthoDB" id="9798604at2"/>
<keyword evidence="5" id="KW-0560">Oxidoreductase</keyword>
<feature type="domain" description="FAD dependent oxidoreductase" evidence="6">
    <location>
        <begin position="19"/>
        <end position="231"/>
    </location>
</feature>
<dbReference type="InterPro" id="IPR051473">
    <property type="entry name" value="P2Ox-like"/>
</dbReference>
<dbReference type="Pfam" id="PF01266">
    <property type="entry name" value="DAO"/>
    <property type="match status" value="1"/>
</dbReference>
<dbReference type="AlphaFoldDB" id="A0A1I4LQG1"/>
<dbReference type="InterPro" id="IPR006076">
    <property type="entry name" value="FAD-dep_OxRdtase"/>
</dbReference>
<protein>
    <submittedName>
        <fullName evidence="8">Choline dehydrogenase</fullName>
    </submittedName>
</protein>
<evidence type="ECO:0000259" key="6">
    <source>
        <dbReference type="Pfam" id="PF01266"/>
    </source>
</evidence>
<dbReference type="GO" id="GO:0016614">
    <property type="term" value="F:oxidoreductase activity, acting on CH-OH group of donors"/>
    <property type="evidence" value="ECO:0007669"/>
    <property type="project" value="InterPro"/>
</dbReference>
<dbReference type="InterPro" id="IPR007867">
    <property type="entry name" value="GMC_OxRtase_C"/>
</dbReference>
<organism evidence="8 9">
    <name type="scientific">Methylorubrum salsuginis</name>
    <dbReference type="NCBI Taxonomy" id="414703"/>
    <lineage>
        <taxon>Bacteria</taxon>
        <taxon>Pseudomonadati</taxon>
        <taxon>Pseudomonadota</taxon>
        <taxon>Alphaproteobacteria</taxon>
        <taxon>Hyphomicrobiales</taxon>
        <taxon>Methylobacteriaceae</taxon>
        <taxon>Methylorubrum</taxon>
    </lineage>
</organism>
<reference evidence="9" key="1">
    <citation type="submission" date="2016-10" db="EMBL/GenBank/DDBJ databases">
        <authorList>
            <person name="Varghese N."/>
            <person name="Submissions S."/>
        </authorList>
    </citation>
    <scope>NUCLEOTIDE SEQUENCE [LARGE SCALE GENOMIC DNA]</scope>
    <source>
        <strain evidence="9">CGMCC 1.6474</strain>
    </source>
</reference>
<dbReference type="EMBL" id="FOSV01000031">
    <property type="protein sequence ID" value="SFL93264.1"/>
    <property type="molecule type" value="Genomic_DNA"/>
</dbReference>
<evidence type="ECO:0000256" key="2">
    <source>
        <dbReference type="ARBA" id="ARBA00010790"/>
    </source>
</evidence>
<keyword evidence="4" id="KW-0274">FAD</keyword>
<dbReference type="PANTHER" id="PTHR42784:SF1">
    <property type="entry name" value="PYRANOSE 2-OXIDASE"/>
    <property type="match status" value="1"/>
</dbReference>
<dbReference type="Gene3D" id="3.50.50.60">
    <property type="entry name" value="FAD/NAD(P)-binding domain"/>
    <property type="match status" value="2"/>
</dbReference>
<comment type="cofactor">
    <cofactor evidence="1">
        <name>FAD</name>
        <dbReference type="ChEBI" id="CHEBI:57692"/>
    </cofactor>
</comment>
<dbReference type="SUPFAM" id="SSF51905">
    <property type="entry name" value="FAD/NAD(P)-binding domain"/>
    <property type="match status" value="1"/>
</dbReference>
<evidence type="ECO:0000313" key="9">
    <source>
        <dbReference type="Proteomes" id="UP000198804"/>
    </source>
</evidence>
<evidence type="ECO:0000259" key="7">
    <source>
        <dbReference type="Pfam" id="PF05199"/>
    </source>
</evidence>
<dbReference type="Proteomes" id="UP000198804">
    <property type="component" value="Unassembled WGS sequence"/>
</dbReference>
<evidence type="ECO:0000256" key="3">
    <source>
        <dbReference type="ARBA" id="ARBA00022630"/>
    </source>
</evidence>
<gene>
    <name evidence="8" type="ORF">SAMN04488125_13115</name>
</gene>
<evidence type="ECO:0000313" key="8">
    <source>
        <dbReference type="EMBL" id="SFL93264.1"/>
    </source>
</evidence>
<evidence type="ECO:0000256" key="5">
    <source>
        <dbReference type="ARBA" id="ARBA00023002"/>
    </source>
</evidence>
<evidence type="ECO:0000256" key="4">
    <source>
        <dbReference type="ARBA" id="ARBA00022827"/>
    </source>
</evidence>